<dbReference type="InterPro" id="IPR011650">
    <property type="entry name" value="Peptidase_M20_dimer"/>
</dbReference>
<keyword evidence="3" id="KW-0963">Cytoplasm</keyword>
<dbReference type="EC" id="3.5.1.16" evidence="11"/>
<evidence type="ECO:0000256" key="7">
    <source>
        <dbReference type="ARBA" id="ARBA00022801"/>
    </source>
</evidence>
<accession>A0ABT2ZCT7</accession>
<dbReference type="EMBL" id="JAOWKY010000002">
    <property type="protein sequence ID" value="MCV2868916.1"/>
    <property type="molecule type" value="Genomic_DNA"/>
</dbReference>
<protein>
    <submittedName>
        <fullName evidence="11">Acetylornithine deacetylase</fullName>
        <ecNumber evidence="11">3.5.1.16</ecNumber>
    </submittedName>
</protein>
<dbReference type="InterPro" id="IPR002933">
    <property type="entry name" value="Peptidase_M20"/>
</dbReference>
<dbReference type="Gene3D" id="3.30.70.360">
    <property type="match status" value="1"/>
</dbReference>
<dbReference type="CDD" id="cd03894">
    <property type="entry name" value="M20_ArgE"/>
    <property type="match status" value="1"/>
</dbReference>
<dbReference type="Pfam" id="PF01546">
    <property type="entry name" value="Peptidase_M20"/>
    <property type="match status" value="1"/>
</dbReference>
<keyword evidence="4" id="KW-0055">Arginine biosynthesis</keyword>
<evidence type="ECO:0000256" key="8">
    <source>
        <dbReference type="ARBA" id="ARBA00022833"/>
    </source>
</evidence>
<dbReference type="InterPro" id="IPR036264">
    <property type="entry name" value="Bact_exopeptidase_dim_dom"/>
</dbReference>
<evidence type="ECO:0000259" key="10">
    <source>
        <dbReference type="Pfam" id="PF07687"/>
    </source>
</evidence>
<dbReference type="InterPro" id="IPR001261">
    <property type="entry name" value="ArgE/DapE_CS"/>
</dbReference>
<evidence type="ECO:0000256" key="3">
    <source>
        <dbReference type="ARBA" id="ARBA00022490"/>
    </source>
</evidence>
<dbReference type="PANTHER" id="PTHR43808">
    <property type="entry name" value="ACETYLORNITHINE DEACETYLASE"/>
    <property type="match status" value="1"/>
</dbReference>
<organism evidence="11 12">
    <name type="scientific">Albidovulum marisflavi</name>
    <dbReference type="NCBI Taxonomy" id="2984159"/>
    <lineage>
        <taxon>Bacteria</taxon>
        <taxon>Pseudomonadati</taxon>
        <taxon>Pseudomonadota</taxon>
        <taxon>Alphaproteobacteria</taxon>
        <taxon>Rhodobacterales</taxon>
        <taxon>Paracoccaceae</taxon>
        <taxon>Albidovulum</taxon>
    </lineage>
</organism>
<evidence type="ECO:0000256" key="2">
    <source>
        <dbReference type="ARBA" id="ARBA00005691"/>
    </source>
</evidence>
<keyword evidence="9" id="KW-0170">Cobalt</keyword>
<evidence type="ECO:0000256" key="4">
    <source>
        <dbReference type="ARBA" id="ARBA00022571"/>
    </source>
</evidence>
<dbReference type="InterPro" id="IPR010169">
    <property type="entry name" value="AcOrn-deacetyl"/>
</dbReference>
<keyword evidence="8" id="KW-0862">Zinc</keyword>
<dbReference type="Proteomes" id="UP001652542">
    <property type="component" value="Unassembled WGS sequence"/>
</dbReference>
<dbReference type="GO" id="GO:0008777">
    <property type="term" value="F:acetylornithine deacetylase activity"/>
    <property type="evidence" value="ECO:0007669"/>
    <property type="project" value="UniProtKB-EC"/>
</dbReference>
<proteinExistence type="inferred from homology"/>
<evidence type="ECO:0000256" key="5">
    <source>
        <dbReference type="ARBA" id="ARBA00022605"/>
    </source>
</evidence>
<comment type="caution">
    <text evidence="11">The sequence shown here is derived from an EMBL/GenBank/DDBJ whole genome shotgun (WGS) entry which is preliminary data.</text>
</comment>
<dbReference type="PROSITE" id="PS00759">
    <property type="entry name" value="ARGE_DAPE_CPG2_2"/>
    <property type="match status" value="1"/>
</dbReference>
<dbReference type="SUPFAM" id="SSF55031">
    <property type="entry name" value="Bacterial exopeptidase dimerisation domain"/>
    <property type="match status" value="1"/>
</dbReference>
<dbReference type="NCBIfam" id="TIGR01892">
    <property type="entry name" value="AcOrn-deacetyl"/>
    <property type="match status" value="1"/>
</dbReference>
<dbReference type="Pfam" id="PF07687">
    <property type="entry name" value="M20_dimer"/>
    <property type="match status" value="1"/>
</dbReference>
<name>A0ABT2ZCT7_9RHOB</name>
<gene>
    <name evidence="11" type="primary">argE</name>
    <name evidence="11" type="ORF">OEW28_09770</name>
</gene>
<keyword evidence="5" id="KW-0028">Amino-acid biosynthesis</keyword>
<comment type="cofactor">
    <cofactor evidence="1">
        <name>Zn(2+)</name>
        <dbReference type="ChEBI" id="CHEBI:29105"/>
    </cofactor>
</comment>
<evidence type="ECO:0000313" key="12">
    <source>
        <dbReference type="Proteomes" id="UP001652542"/>
    </source>
</evidence>
<reference evidence="11 12" key="1">
    <citation type="submission" date="2022-10" db="EMBL/GenBank/DDBJ databases">
        <title>Defluviimonas sp. nov., isolated from ocean surface water.</title>
        <authorList>
            <person name="He W."/>
            <person name="Wang L."/>
            <person name="Zhang D.-F."/>
        </authorList>
    </citation>
    <scope>NUCLEOTIDE SEQUENCE [LARGE SCALE GENOMIC DNA]</scope>
    <source>
        <strain evidence="11 12">WL0002</strain>
    </source>
</reference>
<evidence type="ECO:0000313" key="11">
    <source>
        <dbReference type="EMBL" id="MCV2868916.1"/>
    </source>
</evidence>
<evidence type="ECO:0000256" key="1">
    <source>
        <dbReference type="ARBA" id="ARBA00001947"/>
    </source>
</evidence>
<dbReference type="SUPFAM" id="SSF53187">
    <property type="entry name" value="Zn-dependent exopeptidases"/>
    <property type="match status" value="1"/>
</dbReference>
<dbReference type="PANTHER" id="PTHR43808:SF31">
    <property type="entry name" value="N-ACETYL-L-CITRULLINE DEACETYLASE"/>
    <property type="match status" value="1"/>
</dbReference>
<dbReference type="PROSITE" id="PS00758">
    <property type="entry name" value="ARGE_DAPE_CPG2_1"/>
    <property type="match status" value="1"/>
</dbReference>
<dbReference type="NCBIfam" id="NF005710">
    <property type="entry name" value="PRK07522.1"/>
    <property type="match status" value="1"/>
</dbReference>
<comment type="similarity">
    <text evidence="2">Belongs to the peptidase M20A family. ArgE subfamily.</text>
</comment>
<evidence type="ECO:0000256" key="6">
    <source>
        <dbReference type="ARBA" id="ARBA00022723"/>
    </source>
</evidence>
<feature type="domain" description="Peptidase M20 dimerisation" evidence="10">
    <location>
        <begin position="169"/>
        <end position="279"/>
    </location>
</feature>
<evidence type="ECO:0000256" key="9">
    <source>
        <dbReference type="ARBA" id="ARBA00023285"/>
    </source>
</evidence>
<sequence>MRTVEILDRLIAFPSVSSESNLPILDYISGFLVECGATVHHVQDRTGTKGGLFACMGPAGAGGIMLSGHTDVVPVTGQSWSADPFRMRREGSRLYGRGATDMKGFLAAMLSAAERASRRRLVKPLKLAFSWDEEVGCLGIPMMLPVLAASIGKPRLCVVGEPTQMQIAVGHKGKVALRATCHGEAGHSALAPDFVNAIHLAVDFVAGLRRLQDDLARHGAREPGYDIPYATVHAGRISGGTALNIVPDRAVVDLEFRYPAAQSAEDVKAAIDGIAETASAPFRTAFTGARIEVETVSAYPGLGAGDDPDALDMMRSLVPTAATTKVAYGTEAGHFEAAGIPSFVCGPGSMEQGHKPDEFIELDQLSACDAMCDRLIGLLS</sequence>
<keyword evidence="12" id="KW-1185">Reference proteome</keyword>
<dbReference type="RefSeq" id="WP_263734576.1">
    <property type="nucleotide sequence ID" value="NZ_JAOWKY010000002.1"/>
</dbReference>
<dbReference type="InterPro" id="IPR050072">
    <property type="entry name" value="Peptidase_M20A"/>
</dbReference>
<dbReference type="Gene3D" id="3.40.630.10">
    <property type="entry name" value="Zn peptidases"/>
    <property type="match status" value="1"/>
</dbReference>
<keyword evidence="7 11" id="KW-0378">Hydrolase</keyword>
<keyword evidence="6" id="KW-0479">Metal-binding</keyword>